<sequence length="124" mass="13792">MIITTILQLFLVAVHLRLQFVGHQVYSCVHISIMHLGIEDMPRGIDRNICNVTQLFVGEVLQHHLSINNVVEVPTEASNLSIDIVFNGIRQIQMLPGNSNLHGALLTREVIVMNPVPLRGPLSV</sequence>
<keyword evidence="2" id="KW-1185">Reference proteome</keyword>
<dbReference type="EMBL" id="LT841305">
    <property type="protein sequence ID" value="SMH66848.1"/>
    <property type="molecule type" value="Genomic_DNA"/>
</dbReference>
<proteinExistence type="predicted"/>
<protein>
    <recommendedName>
        <fullName evidence="3">Secreted protein</fullName>
    </recommendedName>
</protein>
<reference evidence="1 2" key="1">
    <citation type="submission" date="2017-03" db="EMBL/GenBank/DDBJ databases">
        <authorList>
            <person name="Regsiter A."/>
            <person name="William W."/>
        </authorList>
    </citation>
    <scope>NUCLEOTIDE SEQUENCE [LARGE SCALE GENOMIC DNA]</scope>
    <source>
        <strain evidence="1">PRJEB5721</strain>
    </source>
</reference>
<evidence type="ECO:0000313" key="1">
    <source>
        <dbReference type="EMBL" id="SMH66848.1"/>
    </source>
</evidence>
<evidence type="ECO:0008006" key="3">
    <source>
        <dbReference type="Google" id="ProtNLM"/>
    </source>
</evidence>
<organism evidence="1 2">
    <name type="scientific">Acidithiobacillus ferrivorans</name>
    <dbReference type="NCBI Taxonomy" id="160808"/>
    <lineage>
        <taxon>Bacteria</taxon>
        <taxon>Pseudomonadati</taxon>
        <taxon>Pseudomonadota</taxon>
        <taxon>Acidithiobacillia</taxon>
        <taxon>Acidithiobacillales</taxon>
        <taxon>Acidithiobacillaceae</taxon>
        <taxon>Acidithiobacillus</taxon>
    </lineage>
</organism>
<evidence type="ECO:0000313" key="2">
    <source>
        <dbReference type="Proteomes" id="UP000193925"/>
    </source>
</evidence>
<gene>
    <name evidence="1" type="ORF">AFERRI_50049</name>
</gene>
<accession>A0ABY1MT43</accession>
<name>A0ABY1MT43_9PROT</name>
<dbReference type="Proteomes" id="UP000193925">
    <property type="component" value="Chromosome AFERRI"/>
</dbReference>